<dbReference type="InterPro" id="IPR036865">
    <property type="entry name" value="CRAL-TRIO_dom_sf"/>
</dbReference>
<sequence>MTIKDQALAGVVNTSVQVNDLHNSPGPAKHELRQTTNQALQLLQDNYPEFIAKQVHCVPSLKDYSQFADLTRL</sequence>
<evidence type="ECO:0000313" key="2">
    <source>
        <dbReference type="Proteomes" id="UP001372338"/>
    </source>
</evidence>
<reference evidence="1 2" key="1">
    <citation type="submission" date="2024-01" db="EMBL/GenBank/DDBJ databases">
        <title>The genomes of 5 underutilized Papilionoideae crops provide insights into root nodulation and disease resistanc.</title>
        <authorList>
            <person name="Yuan L."/>
        </authorList>
    </citation>
    <scope>NUCLEOTIDE SEQUENCE [LARGE SCALE GENOMIC DNA]</scope>
    <source>
        <strain evidence="1">ZHUSHIDOU_FW_LH</strain>
        <tissue evidence="1">Leaf</tissue>
    </source>
</reference>
<dbReference type="AlphaFoldDB" id="A0AAN9IDT8"/>
<dbReference type="GO" id="GO:0008289">
    <property type="term" value="F:lipid binding"/>
    <property type="evidence" value="ECO:0007669"/>
    <property type="project" value="InterPro"/>
</dbReference>
<comment type="caution">
    <text evidence="1">The sequence shown here is derived from an EMBL/GenBank/DDBJ whole genome shotgun (WGS) entry which is preliminary data.</text>
</comment>
<dbReference type="InterPro" id="IPR044834">
    <property type="entry name" value="PATL"/>
</dbReference>
<dbReference type="PANTHER" id="PTHR45932">
    <property type="entry name" value="PATELLIN-1"/>
    <property type="match status" value="1"/>
</dbReference>
<dbReference type="EMBL" id="JAYWIO010000003">
    <property type="protein sequence ID" value="KAK7275542.1"/>
    <property type="molecule type" value="Genomic_DNA"/>
</dbReference>
<dbReference type="Proteomes" id="UP001372338">
    <property type="component" value="Unassembled WGS sequence"/>
</dbReference>
<keyword evidence="2" id="KW-1185">Reference proteome</keyword>
<accession>A0AAN9IDT8</accession>
<name>A0AAN9IDT8_CROPI</name>
<evidence type="ECO:0000313" key="1">
    <source>
        <dbReference type="EMBL" id="KAK7275542.1"/>
    </source>
</evidence>
<protein>
    <submittedName>
        <fullName evidence="1">Uncharacterized protein</fullName>
    </submittedName>
</protein>
<dbReference type="PANTHER" id="PTHR45932:SF17">
    <property type="entry name" value="CELLULAR RETINALDEHYDE-BINDING_TRIPLE FUNCTION DOMAIN-CONTAINING PROTEIN"/>
    <property type="match status" value="1"/>
</dbReference>
<dbReference type="Gene3D" id="3.40.525.10">
    <property type="entry name" value="CRAL-TRIO lipid binding domain"/>
    <property type="match status" value="1"/>
</dbReference>
<gene>
    <name evidence="1" type="ORF">RIF29_16661</name>
</gene>
<organism evidence="1 2">
    <name type="scientific">Crotalaria pallida</name>
    <name type="common">Smooth rattlebox</name>
    <name type="synonym">Crotalaria striata</name>
    <dbReference type="NCBI Taxonomy" id="3830"/>
    <lineage>
        <taxon>Eukaryota</taxon>
        <taxon>Viridiplantae</taxon>
        <taxon>Streptophyta</taxon>
        <taxon>Embryophyta</taxon>
        <taxon>Tracheophyta</taxon>
        <taxon>Spermatophyta</taxon>
        <taxon>Magnoliopsida</taxon>
        <taxon>eudicotyledons</taxon>
        <taxon>Gunneridae</taxon>
        <taxon>Pentapetalae</taxon>
        <taxon>rosids</taxon>
        <taxon>fabids</taxon>
        <taxon>Fabales</taxon>
        <taxon>Fabaceae</taxon>
        <taxon>Papilionoideae</taxon>
        <taxon>50 kb inversion clade</taxon>
        <taxon>genistoids sensu lato</taxon>
        <taxon>core genistoids</taxon>
        <taxon>Crotalarieae</taxon>
        <taxon>Crotalaria</taxon>
    </lineage>
</organism>
<proteinExistence type="predicted"/>